<sequence>MVEAIGPGVTRVAVGDRIATLFFQNWQSGRPIVEKLSSSSASRSPARGRNCSCSVRKGSPRSRPISPTSRWRPCPVPP</sequence>
<dbReference type="InterPro" id="IPR011032">
    <property type="entry name" value="GroES-like_sf"/>
</dbReference>
<gene>
    <name evidence="2" type="ORF">JKL49_19755</name>
</gene>
<feature type="compositionally biased region" description="Low complexity" evidence="1">
    <location>
        <begin position="61"/>
        <end position="78"/>
    </location>
</feature>
<reference evidence="2" key="1">
    <citation type="submission" date="2021-01" db="EMBL/GenBank/DDBJ databases">
        <title>Genome sequence of Phenylobacterium sp. 20VBR1 isolated from a valley glaceir, Ny-Alesund, Svalbard.</title>
        <authorList>
            <person name="Thomas F.A."/>
            <person name="Krishnan K.P."/>
            <person name="Sinha R.K."/>
        </authorList>
    </citation>
    <scope>NUCLEOTIDE SEQUENCE</scope>
    <source>
        <strain evidence="2">20VBR1</strain>
    </source>
</reference>
<protein>
    <submittedName>
        <fullName evidence="2">Uncharacterized protein</fullName>
    </submittedName>
</protein>
<evidence type="ECO:0000313" key="2">
    <source>
        <dbReference type="EMBL" id="QQZ49298.1"/>
    </source>
</evidence>
<name>A0A974P229_9CAUL</name>
<dbReference type="AlphaFoldDB" id="A0A974P229"/>
<accession>A0A974P229</accession>
<organism evidence="2">
    <name type="scientific">Phenylobacterium glaciei</name>
    <dbReference type="NCBI Taxonomy" id="2803784"/>
    <lineage>
        <taxon>Bacteria</taxon>
        <taxon>Pseudomonadati</taxon>
        <taxon>Pseudomonadota</taxon>
        <taxon>Alphaproteobacteria</taxon>
        <taxon>Caulobacterales</taxon>
        <taxon>Caulobacteraceae</taxon>
        <taxon>Phenylobacterium</taxon>
    </lineage>
</organism>
<feature type="region of interest" description="Disordered" evidence="1">
    <location>
        <begin position="37"/>
        <end position="78"/>
    </location>
</feature>
<feature type="compositionally biased region" description="Low complexity" evidence="1">
    <location>
        <begin position="37"/>
        <end position="47"/>
    </location>
</feature>
<evidence type="ECO:0000256" key="1">
    <source>
        <dbReference type="SAM" id="MobiDB-lite"/>
    </source>
</evidence>
<dbReference type="EMBL" id="CP068570">
    <property type="protein sequence ID" value="QQZ49298.1"/>
    <property type="molecule type" value="Genomic_DNA"/>
</dbReference>
<dbReference type="SUPFAM" id="SSF50129">
    <property type="entry name" value="GroES-like"/>
    <property type="match status" value="1"/>
</dbReference>
<proteinExistence type="predicted"/>